<keyword evidence="5" id="KW-1185">Reference proteome</keyword>
<dbReference type="GO" id="GO:0005509">
    <property type="term" value="F:calcium ion binding"/>
    <property type="evidence" value="ECO:0007669"/>
    <property type="project" value="InterPro"/>
</dbReference>
<dbReference type="CDD" id="cd05819">
    <property type="entry name" value="NHL"/>
    <property type="match status" value="1"/>
</dbReference>
<protein>
    <submittedName>
        <fullName evidence="4">Fibronectin type III domain protein</fullName>
    </submittedName>
</protein>
<feature type="domain" description="Fibronectin type-III" evidence="3">
    <location>
        <begin position="452"/>
        <end position="545"/>
    </location>
</feature>
<dbReference type="eggNOG" id="arCOG06534">
    <property type="taxonomic scope" value="Archaea"/>
</dbReference>
<organism evidence="4 5">
    <name type="scientific">Nitrosopumilus maritimus (strain SCM1)</name>
    <dbReference type="NCBI Taxonomy" id="436308"/>
    <lineage>
        <taxon>Archaea</taxon>
        <taxon>Nitrososphaerota</taxon>
        <taxon>Nitrososphaeria</taxon>
        <taxon>Nitrosopumilales</taxon>
        <taxon>Nitrosopumilaceae</taxon>
        <taxon>Nitrosopumilus</taxon>
    </lineage>
</organism>
<dbReference type="Pfam" id="PF01436">
    <property type="entry name" value="NHL"/>
    <property type="match status" value="2"/>
</dbReference>
<dbReference type="eggNOG" id="arCOG03561">
    <property type="taxonomic scope" value="Archaea"/>
</dbReference>
<dbReference type="Proteomes" id="UP000000792">
    <property type="component" value="Chromosome"/>
</dbReference>
<dbReference type="SUPFAM" id="SSF49313">
    <property type="entry name" value="Cadherin-like"/>
    <property type="match status" value="1"/>
</dbReference>
<reference evidence="4 5" key="1">
    <citation type="journal article" date="2010" name="Proc. Natl. Acad. Sci. U.S.A.">
        <title>Nitrosopumilus maritimus genome reveals unique mechanisms for nitrification and autotrophy in globally distributed marine crenarchaea.</title>
        <authorList>
            <person name="Walker C.B."/>
            <person name="de la Torre J.R."/>
            <person name="Klotz M.G."/>
            <person name="Urakawa H."/>
            <person name="Pinel N."/>
            <person name="Arp D.J."/>
            <person name="Brochier-Armanet C."/>
            <person name="Chain P.S."/>
            <person name="Chan P.P."/>
            <person name="Gollabgir A."/>
            <person name="Hemp J."/>
            <person name="Hugler M."/>
            <person name="Karr E.A."/>
            <person name="Konneke M."/>
            <person name="Shin M."/>
            <person name="Lawton T.J."/>
            <person name="Lowe T."/>
            <person name="Martens-Habbena W."/>
            <person name="Sayavedra-Soto L.A."/>
            <person name="Lang D."/>
            <person name="Sievert S.M."/>
            <person name="Rosenzweig A.C."/>
            <person name="Manning G."/>
            <person name="Stahl D.A."/>
        </authorList>
    </citation>
    <scope>NUCLEOTIDE SEQUENCE [LARGE SCALE GENOMIC DNA]</scope>
    <source>
        <strain evidence="4 5">SCM1</strain>
    </source>
</reference>
<evidence type="ECO:0000256" key="1">
    <source>
        <dbReference type="ARBA" id="ARBA00022737"/>
    </source>
</evidence>
<dbReference type="EMBL" id="CP000866">
    <property type="protein sequence ID" value="ABX12943.1"/>
    <property type="molecule type" value="Genomic_DNA"/>
</dbReference>
<feature type="region of interest" description="Disordered" evidence="2">
    <location>
        <begin position="748"/>
        <end position="771"/>
    </location>
</feature>
<feature type="region of interest" description="Disordered" evidence="2">
    <location>
        <begin position="531"/>
        <end position="561"/>
    </location>
</feature>
<evidence type="ECO:0000259" key="3">
    <source>
        <dbReference type="PROSITE" id="PS50853"/>
    </source>
</evidence>
<evidence type="ECO:0000313" key="5">
    <source>
        <dbReference type="Proteomes" id="UP000000792"/>
    </source>
</evidence>
<dbReference type="CDD" id="cd00063">
    <property type="entry name" value="FN3"/>
    <property type="match status" value="3"/>
</dbReference>
<dbReference type="SUPFAM" id="SSF49265">
    <property type="entry name" value="Fibronectin type III"/>
    <property type="match status" value="2"/>
</dbReference>
<dbReference type="GO" id="GO:0008270">
    <property type="term" value="F:zinc ion binding"/>
    <property type="evidence" value="ECO:0007669"/>
    <property type="project" value="UniProtKB-KW"/>
</dbReference>
<dbReference type="KEGG" id="nmr:Nmar_1047"/>
<dbReference type="SMART" id="SM00060">
    <property type="entry name" value="FN3"/>
    <property type="match status" value="3"/>
</dbReference>
<accession>A9A3L1</accession>
<dbReference type="Gene3D" id="2.120.10.30">
    <property type="entry name" value="TolB, C-terminal domain"/>
    <property type="match status" value="4"/>
</dbReference>
<dbReference type="InterPro" id="IPR001258">
    <property type="entry name" value="NHL_repeat"/>
</dbReference>
<dbReference type="PRINTS" id="PR00014">
    <property type="entry name" value="FNTYPEIII"/>
</dbReference>
<dbReference type="InterPro" id="IPR011042">
    <property type="entry name" value="6-blade_b-propeller_TolB-like"/>
</dbReference>
<dbReference type="Pfam" id="PF17170">
    <property type="entry name" value="DUF5128"/>
    <property type="match status" value="1"/>
</dbReference>
<dbReference type="PROSITE" id="PS51125">
    <property type="entry name" value="NHL"/>
    <property type="match status" value="4"/>
</dbReference>
<sequence length="903" mass="97972">MIAIIPTAYADVEFSFKFGTLGSDDDELDNPTDVIVKSNGREIYVVDNNNNRINVFDDDGDADFLYGTFCNVAQIQDCNDNADGAEEDGDGQFNTPLYIAMDALGKFFVVDSENERVQVFDDDGEFQFKLGSSDSGDDEYLGGAQGVTIQDSSRKIFVSNTENDSISVFGSTGNFLFDFDSFNGNDDFTNPSEMIIDNSNDLLYVADSGNDRIVIFEIVDGTTCPDGTIESVDGICYVKEFGSSGDDEGEFDDPSGLALNSENDLLYVSDSDNDRIQIFEIVDGTTCPDGTDEIIDGVCFVDEFGSTGTADGQFDSPLGIALDNSNDLLYVADSKNDRIQVFDLNSEPAVQTPEKPVNVDASPVSPTSIILTWDAPEQHETIPEITGYKIEYRIGSENYIAITPDASSNVFSFVHDGLSESETYSYRVYSINSVGTSSASSIATVKPESTTTPVALTASAISPSQIKLSWMAPSETFQQSISGYNIKRVLTPGVYDDVGSTNGQTLTYVVSNLATDKTYTYAVTANIGFGQTGESNTASATPRSDSTDTTEDPLVSTSVDMTVPSSPIKLTASTKTSTSITLTWVSPTDDGNSEITGYKIESKKDNGSFSTVVEDTQNSSTTYVHSELVENSKYAYRVSAINSVGVSEPSNESSATAKITGLALSPMGKLTVNEGQLLSFAVKLTDNTIKDPVFSLKNAPSGAKIISNTGAFAWTPSSSDGGQTYNIVVEVRKNELFDSQTIEIKVNDSSVSEPISEPTSEPTSEPVKTEPGELGLASFVDESVDPQNYVDRYNNEPNYKKWFDDNYSEYDSIYQAVGLEKPPQIPADFVDESMDPYYYVARYNIDQKFQKWFDDNYSQYSSIGQAVDFHDSGEPQKVYGFCGTGTKLIDGVCTVIRTTESTP</sequence>
<dbReference type="GO" id="GO:0016020">
    <property type="term" value="C:membrane"/>
    <property type="evidence" value="ECO:0007669"/>
    <property type="project" value="InterPro"/>
</dbReference>
<keyword evidence="1" id="KW-0677">Repeat</keyword>
<dbReference type="Pfam" id="PF00041">
    <property type="entry name" value="fn3"/>
    <property type="match status" value="3"/>
</dbReference>
<dbReference type="InterPro" id="IPR050952">
    <property type="entry name" value="TRIM-NHL_E3_ligases"/>
</dbReference>
<dbReference type="Gene3D" id="2.60.40.10">
    <property type="entry name" value="Immunoglobulins"/>
    <property type="match status" value="4"/>
</dbReference>
<dbReference type="AlphaFoldDB" id="A9A3L1"/>
<dbReference type="InterPro" id="IPR015919">
    <property type="entry name" value="Cadherin-like_sf"/>
</dbReference>
<dbReference type="InterPro" id="IPR003961">
    <property type="entry name" value="FN3_dom"/>
</dbReference>
<dbReference type="HOGENOM" id="CLU_317995_0_0_2"/>
<dbReference type="PANTHER" id="PTHR24104">
    <property type="entry name" value="E3 UBIQUITIN-PROTEIN LIGASE NHLRC1-RELATED"/>
    <property type="match status" value="1"/>
</dbReference>
<feature type="domain" description="Fibronectin type-III" evidence="3">
    <location>
        <begin position="355"/>
        <end position="450"/>
    </location>
</feature>
<dbReference type="PANTHER" id="PTHR24104:SF25">
    <property type="entry name" value="PROTEIN LIN-41"/>
    <property type="match status" value="1"/>
</dbReference>
<feature type="compositionally biased region" description="Polar residues" evidence="2">
    <location>
        <begin position="748"/>
        <end position="763"/>
    </location>
</feature>
<evidence type="ECO:0000313" key="4">
    <source>
        <dbReference type="EMBL" id="ABX12943.1"/>
    </source>
</evidence>
<gene>
    <name evidence="4" type="ordered locus">Nmar_1047</name>
</gene>
<dbReference type="EnsemblBacteria" id="ABX12943">
    <property type="protein sequence ID" value="ABX12943"/>
    <property type="gene ID" value="Nmar_1047"/>
</dbReference>
<dbReference type="InterPro" id="IPR036116">
    <property type="entry name" value="FN3_sf"/>
</dbReference>
<feature type="compositionally biased region" description="Polar residues" evidence="2">
    <location>
        <begin position="532"/>
        <end position="544"/>
    </location>
</feature>
<proteinExistence type="predicted"/>
<evidence type="ECO:0000256" key="2">
    <source>
        <dbReference type="SAM" id="MobiDB-lite"/>
    </source>
</evidence>
<dbReference type="InParanoid" id="A9A3L1"/>
<dbReference type="InterPro" id="IPR013783">
    <property type="entry name" value="Ig-like_fold"/>
</dbReference>
<dbReference type="eggNOG" id="arCOG05978">
    <property type="taxonomic scope" value="Archaea"/>
</dbReference>
<dbReference type="SUPFAM" id="SSF101898">
    <property type="entry name" value="NHL repeat"/>
    <property type="match status" value="1"/>
</dbReference>
<feature type="domain" description="Fibronectin type-III" evidence="3">
    <location>
        <begin position="563"/>
        <end position="660"/>
    </location>
</feature>
<dbReference type="PROSITE" id="PS50853">
    <property type="entry name" value="FN3"/>
    <property type="match status" value="3"/>
</dbReference>
<name>A9A3L1_NITMS</name>